<dbReference type="EMBL" id="OMOD01000148">
    <property type="protein sequence ID" value="SPF44364.1"/>
    <property type="molecule type" value="Genomic_DNA"/>
</dbReference>
<name>A0A2U3KXF2_9BACT</name>
<accession>A0A2U3KXF2</accession>
<feature type="transmembrane region" description="Helical" evidence="1">
    <location>
        <begin position="24"/>
        <end position="44"/>
    </location>
</feature>
<evidence type="ECO:0008006" key="4">
    <source>
        <dbReference type="Google" id="ProtNLM"/>
    </source>
</evidence>
<organism evidence="2 3">
    <name type="scientific">Candidatus Sulfotelmatobacter kueseliae</name>
    <dbReference type="NCBI Taxonomy" id="2042962"/>
    <lineage>
        <taxon>Bacteria</taxon>
        <taxon>Pseudomonadati</taxon>
        <taxon>Acidobacteriota</taxon>
        <taxon>Terriglobia</taxon>
        <taxon>Terriglobales</taxon>
        <taxon>Candidatus Korobacteraceae</taxon>
        <taxon>Candidatus Sulfotelmatobacter</taxon>
    </lineage>
</organism>
<keyword evidence="1" id="KW-0472">Membrane</keyword>
<evidence type="ECO:0000313" key="2">
    <source>
        <dbReference type="EMBL" id="SPF44364.1"/>
    </source>
</evidence>
<feature type="transmembrane region" description="Helical" evidence="1">
    <location>
        <begin position="56"/>
        <end position="78"/>
    </location>
</feature>
<evidence type="ECO:0000313" key="3">
    <source>
        <dbReference type="Proteomes" id="UP000238701"/>
    </source>
</evidence>
<reference evidence="3" key="1">
    <citation type="submission" date="2018-02" db="EMBL/GenBank/DDBJ databases">
        <authorList>
            <person name="Hausmann B."/>
        </authorList>
    </citation>
    <scope>NUCLEOTIDE SEQUENCE [LARGE SCALE GENOMIC DNA]</scope>
    <source>
        <strain evidence="3">Peat soil MAG SbA1</strain>
    </source>
</reference>
<gene>
    <name evidence="2" type="ORF">SBA1_530022</name>
</gene>
<dbReference type="InterPro" id="IPR032820">
    <property type="entry name" value="ATPase_put"/>
</dbReference>
<proteinExistence type="predicted"/>
<dbReference type="Pfam" id="PF09527">
    <property type="entry name" value="ATPase_gene1"/>
    <property type="match status" value="1"/>
</dbReference>
<dbReference type="AlphaFoldDB" id="A0A2U3KXF2"/>
<keyword evidence="1" id="KW-1133">Transmembrane helix</keyword>
<sequence>MSPAYPDPEDQNAERQKSNFWLQFARYSQMAFIFPAALVVGWLVGAALDRWLHTTWLYLAGILVGIAAGFVELIRTVLRDTK</sequence>
<protein>
    <recommendedName>
        <fullName evidence="4">ATP synthase protein I</fullName>
    </recommendedName>
</protein>
<evidence type="ECO:0000256" key="1">
    <source>
        <dbReference type="SAM" id="Phobius"/>
    </source>
</evidence>
<dbReference type="Proteomes" id="UP000238701">
    <property type="component" value="Unassembled WGS sequence"/>
</dbReference>
<dbReference type="OrthoDB" id="122221at2"/>
<keyword evidence="1" id="KW-0812">Transmembrane</keyword>